<dbReference type="RefSeq" id="WP_139044276.1">
    <property type="nucleotide sequence ID" value="NZ_FTMN01000001.1"/>
</dbReference>
<protein>
    <submittedName>
        <fullName evidence="3">Uncharacterized protein</fullName>
    </submittedName>
</protein>
<accession>A0A1N6N7K9</accession>
<name>A0A1N6N7K9_9GAMM</name>
<gene>
    <name evidence="3" type="ORF">SAMN05421647_10196</name>
</gene>
<evidence type="ECO:0000313" key="4">
    <source>
        <dbReference type="Proteomes" id="UP000186895"/>
    </source>
</evidence>
<reference evidence="4" key="1">
    <citation type="submission" date="2017-01" db="EMBL/GenBank/DDBJ databases">
        <authorList>
            <person name="Varghese N."/>
            <person name="Submissions S."/>
        </authorList>
    </citation>
    <scope>NUCLEOTIDE SEQUENCE [LARGE SCALE GENOMIC DNA]</scope>
    <source>
        <strain evidence="4">DSM 7027</strain>
    </source>
</reference>
<feature type="compositionally biased region" description="Polar residues" evidence="1">
    <location>
        <begin position="168"/>
        <end position="183"/>
    </location>
</feature>
<feature type="region of interest" description="Disordered" evidence="1">
    <location>
        <begin position="145"/>
        <end position="201"/>
    </location>
</feature>
<dbReference type="AlphaFoldDB" id="A0A1N6N7K9"/>
<feature type="chain" id="PRO_5013178860" evidence="2">
    <location>
        <begin position="29"/>
        <end position="201"/>
    </location>
</feature>
<keyword evidence="4" id="KW-1185">Reference proteome</keyword>
<dbReference type="eggNOG" id="ENOG5033JQM">
    <property type="taxonomic scope" value="Bacteria"/>
</dbReference>
<proteinExistence type="predicted"/>
<evidence type="ECO:0000256" key="2">
    <source>
        <dbReference type="SAM" id="SignalP"/>
    </source>
</evidence>
<evidence type="ECO:0000256" key="1">
    <source>
        <dbReference type="SAM" id="MobiDB-lite"/>
    </source>
</evidence>
<dbReference type="STRING" id="49186.SAMN05421647_10196"/>
<organism evidence="3 4">
    <name type="scientific">Marinobacterium stanieri</name>
    <dbReference type="NCBI Taxonomy" id="49186"/>
    <lineage>
        <taxon>Bacteria</taxon>
        <taxon>Pseudomonadati</taxon>
        <taxon>Pseudomonadota</taxon>
        <taxon>Gammaproteobacteria</taxon>
        <taxon>Oceanospirillales</taxon>
        <taxon>Oceanospirillaceae</taxon>
        <taxon>Marinobacterium</taxon>
    </lineage>
</organism>
<dbReference type="Proteomes" id="UP000186895">
    <property type="component" value="Unassembled WGS sequence"/>
</dbReference>
<evidence type="ECO:0000313" key="3">
    <source>
        <dbReference type="EMBL" id="SIP88022.1"/>
    </source>
</evidence>
<keyword evidence="2" id="KW-0732">Signal</keyword>
<sequence>MPSRSIRASISNPAALSLCCLLALPAAAQELNPYDVTAVDQFSSGLKHGRTAYEGMERGDIDFEPMREVVPRDNNSSLPPVQVVAYSDPPPVYEVVVRPDAEPELFGEHKIFEQIRIDVEIAKCILRNICSEEVKKIPGVYFGDEQESDDTWQQGGADSGLEVLTEGPANTQDTQPSAPSGDNPQRPGRVFVEEPAPATDQ</sequence>
<dbReference type="EMBL" id="FTMN01000001">
    <property type="protein sequence ID" value="SIP88022.1"/>
    <property type="molecule type" value="Genomic_DNA"/>
</dbReference>
<feature type="signal peptide" evidence="2">
    <location>
        <begin position="1"/>
        <end position="28"/>
    </location>
</feature>